<dbReference type="PROSITE" id="PS51294">
    <property type="entry name" value="HTH_MYB"/>
    <property type="match status" value="2"/>
</dbReference>
<dbReference type="Pfam" id="PF00249">
    <property type="entry name" value="Myb_DNA-binding"/>
    <property type="match status" value="2"/>
</dbReference>
<feature type="region of interest" description="Disordered" evidence="7">
    <location>
        <begin position="307"/>
        <end position="357"/>
    </location>
</feature>
<sequence length="357" mass="40874">MTSARQFRASPYPVSRHSDPLKEISLNWQSPEWKNSQEDFFTVLDKPDGVSEWKQGKPKCIKGPWTPEEDKKLVDLVRELGAEKWVLIASRLSSRTGKQCRERWHNHLDPRIDKSPFTPEEEDLIFRLYSQMGSKWAEMSKLMPGRPDNAIKNYFNTTMQRKKRRMKVHSSPQNIQAVTRHNEGVNVVSSGVMDSKMAILPPFRASETHKDMSLNPSSGFIEQRLYSLKHEASAPYHSPKLTQPMLPPLRFDTLMTDRIITSPQTPENFELPVPLFKPFHSGPYEHSRPLLPSLSSSYLGLKINSPCMSSSQESPSSSSSSIGFLDLHDRSSDESEDEDKMEEVRENPMRIDNICSN</sequence>
<dbReference type="InterPro" id="IPR001005">
    <property type="entry name" value="SANT/Myb"/>
</dbReference>
<proteinExistence type="predicted"/>
<dbReference type="InterPro" id="IPR009057">
    <property type="entry name" value="Homeodomain-like_sf"/>
</dbReference>
<evidence type="ECO:0000256" key="3">
    <source>
        <dbReference type="ARBA" id="ARBA00023015"/>
    </source>
</evidence>
<gene>
    <name evidence="10" type="ORF">K7432_007389</name>
</gene>
<dbReference type="InterPro" id="IPR017930">
    <property type="entry name" value="Myb_dom"/>
</dbReference>
<dbReference type="SMART" id="SM00717">
    <property type="entry name" value="SANT"/>
    <property type="match status" value="2"/>
</dbReference>
<evidence type="ECO:0000256" key="2">
    <source>
        <dbReference type="ARBA" id="ARBA00022737"/>
    </source>
</evidence>
<dbReference type="Proteomes" id="UP001479436">
    <property type="component" value="Unassembled WGS sequence"/>
</dbReference>
<evidence type="ECO:0000256" key="1">
    <source>
        <dbReference type="ARBA" id="ARBA00004123"/>
    </source>
</evidence>
<feature type="domain" description="Myb-like" evidence="8">
    <location>
        <begin position="109"/>
        <end position="159"/>
    </location>
</feature>
<comment type="subcellular location">
    <subcellularLocation>
        <location evidence="1">Nucleus</location>
    </subcellularLocation>
</comment>
<evidence type="ECO:0000256" key="4">
    <source>
        <dbReference type="ARBA" id="ARBA00023125"/>
    </source>
</evidence>
<keyword evidence="3" id="KW-0805">Transcription regulation</keyword>
<dbReference type="CDD" id="cd00167">
    <property type="entry name" value="SANT"/>
    <property type="match status" value="2"/>
</dbReference>
<dbReference type="PROSITE" id="PS50090">
    <property type="entry name" value="MYB_LIKE"/>
    <property type="match status" value="2"/>
</dbReference>
<name>A0ABR2WTH5_9FUNG</name>
<accession>A0ABR2WTH5</accession>
<evidence type="ECO:0000259" key="9">
    <source>
        <dbReference type="PROSITE" id="PS51294"/>
    </source>
</evidence>
<keyword evidence="2" id="KW-0677">Repeat</keyword>
<evidence type="ECO:0000313" key="10">
    <source>
        <dbReference type="EMBL" id="KAK9764810.1"/>
    </source>
</evidence>
<reference evidence="10 11" key="1">
    <citation type="submission" date="2023-04" db="EMBL/GenBank/DDBJ databases">
        <title>Genome of Basidiobolus ranarum AG-B5.</title>
        <authorList>
            <person name="Stajich J.E."/>
            <person name="Carter-House D."/>
            <person name="Gryganskyi A."/>
        </authorList>
    </citation>
    <scope>NUCLEOTIDE SEQUENCE [LARGE SCALE GENOMIC DNA]</scope>
    <source>
        <strain evidence="10 11">AG-B5</strain>
    </source>
</reference>
<dbReference type="Gene3D" id="1.10.10.60">
    <property type="entry name" value="Homeodomain-like"/>
    <property type="match status" value="2"/>
</dbReference>
<evidence type="ECO:0000256" key="7">
    <source>
        <dbReference type="SAM" id="MobiDB-lite"/>
    </source>
</evidence>
<keyword evidence="5" id="KW-0804">Transcription</keyword>
<feature type="domain" description="HTH myb-type" evidence="9">
    <location>
        <begin position="114"/>
        <end position="163"/>
    </location>
</feature>
<keyword evidence="4" id="KW-0238">DNA-binding</keyword>
<dbReference type="PANTHER" id="PTHR47995:SF18">
    <property type="entry name" value="TRANSCRIPTION FACTOR MYB65"/>
    <property type="match status" value="1"/>
</dbReference>
<feature type="domain" description="Myb-like" evidence="8">
    <location>
        <begin position="57"/>
        <end position="108"/>
    </location>
</feature>
<evidence type="ECO:0000256" key="6">
    <source>
        <dbReference type="ARBA" id="ARBA00023242"/>
    </source>
</evidence>
<organism evidence="10 11">
    <name type="scientific">Basidiobolus ranarum</name>
    <dbReference type="NCBI Taxonomy" id="34480"/>
    <lineage>
        <taxon>Eukaryota</taxon>
        <taxon>Fungi</taxon>
        <taxon>Fungi incertae sedis</taxon>
        <taxon>Zoopagomycota</taxon>
        <taxon>Entomophthoromycotina</taxon>
        <taxon>Basidiobolomycetes</taxon>
        <taxon>Basidiobolales</taxon>
        <taxon>Basidiobolaceae</taxon>
        <taxon>Basidiobolus</taxon>
    </lineage>
</organism>
<keyword evidence="11" id="KW-1185">Reference proteome</keyword>
<protein>
    <submittedName>
        <fullName evidence="10">Uncharacterized protein</fullName>
    </submittedName>
</protein>
<evidence type="ECO:0000256" key="5">
    <source>
        <dbReference type="ARBA" id="ARBA00023163"/>
    </source>
</evidence>
<dbReference type="EMBL" id="JASJQH010000363">
    <property type="protein sequence ID" value="KAK9764810.1"/>
    <property type="molecule type" value="Genomic_DNA"/>
</dbReference>
<dbReference type="PANTHER" id="PTHR47995">
    <property type="entry name" value="TRANSCRIPTION FACTOR MYB33-RELATED"/>
    <property type="match status" value="1"/>
</dbReference>
<evidence type="ECO:0000259" key="8">
    <source>
        <dbReference type="PROSITE" id="PS50090"/>
    </source>
</evidence>
<keyword evidence="6" id="KW-0539">Nucleus</keyword>
<comment type="caution">
    <text evidence="10">The sequence shown here is derived from an EMBL/GenBank/DDBJ whole genome shotgun (WGS) entry which is preliminary data.</text>
</comment>
<evidence type="ECO:0000313" key="11">
    <source>
        <dbReference type="Proteomes" id="UP001479436"/>
    </source>
</evidence>
<feature type="compositionally biased region" description="Low complexity" evidence="7">
    <location>
        <begin position="307"/>
        <end position="321"/>
    </location>
</feature>
<feature type="domain" description="HTH myb-type" evidence="9">
    <location>
        <begin position="57"/>
        <end position="112"/>
    </location>
</feature>
<dbReference type="SUPFAM" id="SSF46689">
    <property type="entry name" value="Homeodomain-like"/>
    <property type="match status" value="1"/>
</dbReference>